<dbReference type="NCBIfam" id="TIGR00254">
    <property type="entry name" value="GGDEF"/>
    <property type="match status" value="1"/>
</dbReference>
<keyword evidence="3" id="KW-0418">Kinase</keyword>
<dbReference type="GO" id="GO:0016301">
    <property type="term" value="F:kinase activity"/>
    <property type="evidence" value="ECO:0007669"/>
    <property type="project" value="UniProtKB-KW"/>
</dbReference>
<dbReference type="Gene3D" id="3.30.70.270">
    <property type="match status" value="1"/>
</dbReference>
<dbReference type="PROSITE" id="PS50887">
    <property type="entry name" value="GGDEF"/>
    <property type="match status" value="1"/>
</dbReference>
<feature type="domain" description="GGDEF" evidence="6">
    <location>
        <begin position="703"/>
        <end position="839"/>
    </location>
</feature>
<evidence type="ECO:0000256" key="2">
    <source>
        <dbReference type="ARBA" id="ARBA00022679"/>
    </source>
</evidence>
<dbReference type="InterPro" id="IPR029787">
    <property type="entry name" value="Nucleotide_cyclase"/>
</dbReference>
<dbReference type="Gene3D" id="3.30.450.40">
    <property type="match status" value="3"/>
</dbReference>
<evidence type="ECO:0000259" key="6">
    <source>
        <dbReference type="PROSITE" id="PS50887"/>
    </source>
</evidence>
<gene>
    <name evidence="7" type="ORF">CVV64_05555</name>
</gene>
<dbReference type="SUPFAM" id="SSF55781">
    <property type="entry name" value="GAF domain-like"/>
    <property type="match status" value="3"/>
</dbReference>
<feature type="modified residue" description="4-aspartylphosphate" evidence="4">
    <location>
        <position position="54"/>
    </location>
</feature>
<dbReference type="Pfam" id="PF00990">
    <property type="entry name" value="GGDEF"/>
    <property type="match status" value="1"/>
</dbReference>
<dbReference type="SMART" id="SM00065">
    <property type="entry name" value="GAF"/>
    <property type="match status" value="2"/>
</dbReference>
<dbReference type="GO" id="GO:0000160">
    <property type="term" value="P:phosphorelay signal transduction system"/>
    <property type="evidence" value="ECO:0007669"/>
    <property type="project" value="InterPro"/>
</dbReference>
<keyword evidence="2" id="KW-0808">Transferase</keyword>
<evidence type="ECO:0000313" key="7">
    <source>
        <dbReference type="EMBL" id="PKK91236.1"/>
    </source>
</evidence>
<dbReference type="PANTHER" id="PTHR44591">
    <property type="entry name" value="STRESS RESPONSE REGULATOR PROTEIN 1"/>
    <property type="match status" value="1"/>
</dbReference>
<keyword evidence="1 4" id="KW-0597">Phosphoprotein</keyword>
<evidence type="ECO:0000259" key="5">
    <source>
        <dbReference type="PROSITE" id="PS50110"/>
    </source>
</evidence>
<dbReference type="SUPFAM" id="SSF55073">
    <property type="entry name" value="Nucleotide cyclase"/>
    <property type="match status" value="1"/>
</dbReference>
<dbReference type="SMART" id="SM00267">
    <property type="entry name" value="GGDEF"/>
    <property type="match status" value="1"/>
</dbReference>
<evidence type="ECO:0000313" key="8">
    <source>
        <dbReference type="Proteomes" id="UP000233256"/>
    </source>
</evidence>
<dbReference type="InterPro" id="IPR029016">
    <property type="entry name" value="GAF-like_dom_sf"/>
</dbReference>
<dbReference type="InterPro" id="IPR050595">
    <property type="entry name" value="Bact_response_regulator"/>
</dbReference>
<accession>A0A2N1PSC5</accession>
<dbReference type="Pfam" id="PF01590">
    <property type="entry name" value="GAF"/>
    <property type="match status" value="1"/>
</dbReference>
<dbReference type="InterPro" id="IPR001789">
    <property type="entry name" value="Sig_transdc_resp-reg_receiver"/>
</dbReference>
<dbReference type="InterPro" id="IPR011006">
    <property type="entry name" value="CheY-like_superfamily"/>
</dbReference>
<reference evidence="7 8" key="1">
    <citation type="journal article" date="2017" name="ISME J.">
        <title>Potential for microbial H2 and metal transformations associated with novel bacteria and archaea in deep terrestrial subsurface sediments.</title>
        <authorList>
            <person name="Hernsdorf A.W."/>
            <person name="Amano Y."/>
            <person name="Miyakawa K."/>
            <person name="Ise K."/>
            <person name="Suzuki Y."/>
            <person name="Anantharaman K."/>
            <person name="Probst A."/>
            <person name="Burstein D."/>
            <person name="Thomas B.C."/>
            <person name="Banfield J.F."/>
        </authorList>
    </citation>
    <scope>NUCLEOTIDE SEQUENCE [LARGE SCALE GENOMIC DNA]</scope>
    <source>
        <strain evidence="7">HGW-Wallbacteria-1</strain>
    </source>
</reference>
<dbReference type="EMBL" id="PGXC01000003">
    <property type="protein sequence ID" value="PKK91236.1"/>
    <property type="molecule type" value="Genomic_DNA"/>
</dbReference>
<evidence type="ECO:0000256" key="4">
    <source>
        <dbReference type="PROSITE-ProRule" id="PRU00169"/>
    </source>
</evidence>
<sequence length="841" mass="94459">MTQATVLIADDSPTILKLLRIHLTQRDYRVITVENGFDALKAVYEHEPDLIILDIIMPLMTGYQVCRILKNHRKYRDIPVIIFTTLEQRDKEYRALRTGANRYMQKPFEPEFLCDCVADLLKDREINSSSSEKDSSGGGVDLDRILLEVNEILDERLHEQTIFHEVSSLVRSADSHREIVADLFSLLRQLSDFSLGAVMQMMDSQPVLYFDGPADAVESDDLAELTRRALSLFAETREDIRGVTWQSVQKIQVNTDGSASGGRTGEIELRPLIAKGLTVGVIALVNHANRAVTSDWLRLFDLLADQSAVILEHARLFDDICHFSQSQTTRLETVYEIGRLMSSTMDVSDLLSIIVEVITKVMNCTKCSLFMIDRRTMNFFLRLGVGIPPEVLMSQDMQIDDNSVSGWVVKNREPLLIRDIDGDERFNSRERRDGYKSSSLMCVPILSRGTVLGVINVTDRRDRRIFTREDLELLSMLGHLVAVIIENTKLYNKMKVSIDKLNRKNWEMTTLFTLDEFLATLDEVDDLLKYIVINATGFCEASCGSIFFHDDVSETIVRKYSSELKDGLDGALVEKIESRLLSEGMTGVRAMLVGPNTQPISMVDLIGSSETISGSPRSAMVIPMMSDLGIMGCVVFLEGRAGNPFGADDLKFMSTLVSFVTKRVERLRALNLALKDPITGAYLPNYFHVRLQDEIRRARRYSRDLSVVTSLIDDFSIFTGVMDDRERAHFLSLLGAVMGELIRKVDLFANYGSGRFAFILPETNEDGARLFSMRLMKAIADMNFTCGDTGDVERLTASIGIVSYPGISVESAQEFLDMAFEGSNFSSQDGGNSISVNDRVR</sequence>
<evidence type="ECO:0008006" key="9">
    <source>
        <dbReference type="Google" id="ProtNLM"/>
    </source>
</evidence>
<name>A0A2N1PSC5_9BACT</name>
<dbReference type="AlphaFoldDB" id="A0A2N1PSC5"/>
<dbReference type="Gene3D" id="3.40.50.2300">
    <property type="match status" value="1"/>
</dbReference>
<evidence type="ECO:0000256" key="3">
    <source>
        <dbReference type="ARBA" id="ARBA00022777"/>
    </source>
</evidence>
<dbReference type="PROSITE" id="PS50110">
    <property type="entry name" value="RESPONSE_REGULATORY"/>
    <property type="match status" value="1"/>
</dbReference>
<dbReference type="PANTHER" id="PTHR44591:SF3">
    <property type="entry name" value="RESPONSE REGULATORY DOMAIN-CONTAINING PROTEIN"/>
    <property type="match status" value="1"/>
</dbReference>
<dbReference type="SMART" id="SM00448">
    <property type="entry name" value="REC"/>
    <property type="match status" value="1"/>
</dbReference>
<dbReference type="InterPro" id="IPR043128">
    <property type="entry name" value="Rev_trsase/Diguanyl_cyclase"/>
</dbReference>
<dbReference type="Proteomes" id="UP000233256">
    <property type="component" value="Unassembled WGS sequence"/>
</dbReference>
<dbReference type="Pfam" id="PF00072">
    <property type="entry name" value="Response_reg"/>
    <property type="match status" value="1"/>
</dbReference>
<protein>
    <recommendedName>
        <fullName evidence="9">Diguanylate cyclase</fullName>
    </recommendedName>
</protein>
<dbReference type="InterPro" id="IPR003018">
    <property type="entry name" value="GAF"/>
</dbReference>
<feature type="domain" description="Response regulatory" evidence="5">
    <location>
        <begin position="5"/>
        <end position="121"/>
    </location>
</feature>
<proteinExistence type="predicted"/>
<evidence type="ECO:0000256" key="1">
    <source>
        <dbReference type="ARBA" id="ARBA00022553"/>
    </source>
</evidence>
<dbReference type="InterPro" id="IPR000160">
    <property type="entry name" value="GGDEF_dom"/>
</dbReference>
<dbReference type="SUPFAM" id="SSF52172">
    <property type="entry name" value="CheY-like"/>
    <property type="match status" value="1"/>
</dbReference>
<organism evidence="7 8">
    <name type="scientific">Candidatus Wallbacteria bacterium HGW-Wallbacteria-1</name>
    <dbReference type="NCBI Taxonomy" id="2013854"/>
    <lineage>
        <taxon>Bacteria</taxon>
        <taxon>Candidatus Walliibacteriota</taxon>
    </lineage>
</organism>
<comment type="caution">
    <text evidence="7">The sequence shown here is derived from an EMBL/GenBank/DDBJ whole genome shotgun (WGS) entry which is preliminary data.</text>
</comment>